<dbReference type="EMBL" id="JACAGC010000006">
    <property type="protein sequence ID" value="KAF6361696.1"/>
    <property type="molecule type" value="Genomic_DNA"/>
</dbReference>
<organism evidence="1 2">
    <name type="scientific">Rhinolophus ferrumequinum</name>
    <name type="common">Greater horseshoe bat</name>
    <dbReference type="NCBI Taxonomy" id="59479"/>
    <lineage>
        <taxon>Eukaryota</taxon>
        <taxon>Metazoa</taxon>
        <taxon>Chordata</taxon>
        <taxon>Craniata</taxon>
        <taxon>Vertebrata</taxon>
        <taxon>Euteleostomi</taxon>
        <taxon>Mammalia</taxon>
        <taxon>Eutheria</taxon>
        <taxon>Laurasiatheria</taxon>
        <taxon>Chiroptera</taxon>
        <taxon>Yinpterochiroptera</taxon>
        <taxon>Rhinolophoidea</taxon>
        <taxon>Rhinolophidae</taxon>
        <taxon>Rhinolophinae</taxon>
        <taxon>Rhinolophus</taxon>
    </lineage>
</organism>
<protein>
    <submittedName>
        <fullName evidence="1">Uncharacterized protein</fullName>
    </submittedName>
</protein>
<gene>
    <name evidence="1" type="ORF">mRhiFer1_009924</name>
</gene>
<name>A0A7J7YJ64_RHIFE</name>
<dbReference type="Proteomes" id="UP000585614">
    <property type="component" value="Unassembled WGS sequence"/>
</dbReference>
<proteinExistence type="predicted"/>
<reference evidence="1 2" key="1">
    <citation type="journal article" date="2020" name="Nature">
        <title>Six reference-quality genomes reveal evolution of bat adaptations.</title>
        <authorList>
            <person name="Jebb D."/>
            <person name="Huang Z."/>
            <person name="Pippel M."/>
            <person name="Hughes G.M."/>
            <person name="Lavrichenko K."/>
            <person name="Devanna P."/>
            <person name="Winkler S."/>
            <person name="Jermiin L.S."/>
            <person name="Skirmuntt E.C."/>
            <person name="Katzourakis A."/>
            <person name="Burkitt-Gray L."/>
            <person name="Ray D.A."/>
            <person name="Sullivan K.A.M."/>
            <person name="Roscito J.G."/>
            <person name="Kirilenko B.M."/>
            <person name="Davalos L.M."/>
            <person name="Corthals A.P."/>
            <person name="Power M.L."/>
            <person name="Jones G."/>
            <person name="Ransome R.D."/>
            <person name="Dechmann D.K.N."/>
            <person name="Locatelli A.G."/>
            <person name="Puechmaille S.J."/>
            <person name="Fedrigo O."/>
            <person name="Jarvis E.D."/>
            <person name="Hiller M."/>
            <person name="Vernes S.C."/>
            <person name="Myers E.W."/>
            <person name="Teeling E.C."/>
        </authorList>
    </citation>
    <scope>NUCLEOTIDE SEQUENCE [LARGE SCALE GENOMIC DNA]</scope>
    <source>
        <strain evidence="1">MRhiFer1</strain>
        <tissue evidence="1">Lung</tissue>
    </source>
</reference>
<accession>A0A7J7YJ64</accession>
<dbReference type="AlphaFoldDB" id="A0A7J7YJ64"/>
<evidence type="ECO:0000313" key="2">
    <source>
        <dbReference type="Proteomes" id="UP000585614"/>
    </source>
</evidence>
<evidence type="ECO:0000313" key="1">
    <source>
        <dbReference type="EMBL" id="KAF6361696.1"/>
    </source>
</evidence>
<sequence>MGKEKVRKGHWLVPHISAEKPMMATQPYKAGFGFYPQRATLICVPDIRARILHFSSTNYFENLRTENTYSCCLEDGCAPEVSSLVFSINQERNQTSNLATMIMGTNMVHKTGARDSPFTISQELDTPLPHTFGTLELDETTKLGLKTLFEEKKPGSLRSDSPLEMSYPFAKGTYAFCNVGLVNTKDTEWDVVEGSILPISYRPPVKMKGHPWVNCDSELQLLIAVSADVPEPAPES</sequence>
<comment type="caution">
    <text evidence="1">The sequence shown here is derived from an EMBL/GenBank/DDBJ whole genome shotgun (WGS) entry which is preliminary data.</text>
</comment>